<name>A0ABQ4XEI2_9ASTR</name>
<evidence type="ECO:0000313" key="1">
    <source>
        <dbReference type="EMBL" id="GJS63606.1"/>
    </source>
</evidence>
<gene>
    <name evidence="1" type="ORF">Tco_0678170</name>
</gene>
<organism evidence="1 2">
    <name type="scientific">Tanacetum coccineum</name>
    <dbReference type="NCBI Taxonomy" id="301880"/>
    <lineage>
        <taxon>Eukaryota</taxon>
        <taxon>Viridiplantae</taxon>
        <taxon>Streptophyta</taxon>
        <taxon>Embryophyta</taxon>
        <taxon>Tracheophyta</taxon>
        <taxon>Spermatophyta</taxon>
        <taxon>Magnoliopsida</taxon>
        <taxon>eudicotyledons</taxon>
        <taxon>Gunneridae</taxon>
        <taxon>Pentapetalae</taxon>
        <taxon>asterids</taxon>
        <taxon>campanulids</taxon>
        <taxon>Asterales</taxon>
        <taxon>Asteraceae</taxon>
        <taxon>Asteroideae</taxon>
        <taxon>Anthemideae</taxon>
        <taxon>Anthemidinae</taxon>
        <taxon>Tanacetum</taxon>
    </lineage>
</organism>
<sequence length="315" mass="35554">MRADELYQFSDGTLKTIRDELHHRILDFRLGYNEEMSRRKYAGKKDHSEFGAIGWCSGTRDGLQTDDSYIRLTISPNVEVFFDLPNIDVLDGVSPPRCLYQQYLLVLIRFIGLSSCYDSDEAEAGSTSHSLPLTTTFILSPTLNRCTTTFATSDPTSFPPYHYQLTVIRGQTEVNLPHRMGLGRALGSRGMRLDVTPAEIMRDRGWHVQRWLGDERWIRVILAHGGVISLSQHSDMRRCRDSRVTISGPKVGQRASDVVQTLRGSWFHTGTGRHTARGMVTDLPGVRVMTLQDQGLLPLYRDSRTAGGLEQPELQ</sequence>
<protein>
    <submittedName>
        <fullName evidence="1">Uncharacterized protein</fullName>
    </submittedName>
</protein>
<reference evidence="1" key="1">
    <citation type="journal article" date="2022" name="Int. J. Mol. Sci.">
        <title>Draft Genome of Tanacetum Coccineum: Genomic Comparison of Closely Related Tanacetum-Family Plants.</title>
        <authorList>
            <person name="Yamashiro T."/>
            <person name="Shiraishi A."/>
            <person name="Nakayama K."/>
            <person name="Satake H."/>
        </authorList>
    </citation>
    <scope>NUCLEOTIDE SEQUENCE</scope>
</reference>
<proteinExistence type="predicted"/>
<reference evidence="1" key="2">
    <citation type="submission" date="2022-01" db="EMBL/GenBank/DDBJ databases">
        <authorList>
            <person name="Yamashiro T."/>
            <person name="Shiraishi A."/>
            <person name="Satake H."/>
            <person name="Nakayama K."/>
        </authorList>
    </citation>
    <scope>NUCLEOTIDE SEQUENCE</scope>
</reference>
<comment type="caution">
    <text evidence="1">The sequence shown here is derived from an EMBL/GenBank/DDBJ whole genome shotgun (WGS) entry which is preliminary data.</text>
</comment>
<dbReference type="Proteomes" id="UP001151760">
    <property type="component" value="Unassembled WGS sequence"/>
</dbReference>
<dbReference type="EMBL" id="BQNB010009443">
    <property type="protein sequence ID" value="GJS63606.1"/>
    <property type="molecule type" value="Genomic_DNA"/>
</dbReference>
<evidence type="ECO:0000313" key="2">
    <source>
        <dbReference type="Proteomes" id="UP001151760"/>
    </source>
</evidence>
<accession>A0ABQ4XEI2</accession>
<keyword evidence="2" id="KW-1185">Reference proteome</keyword>